<name>A0A852TFW3_9BACI</name>
<dbReference type="EMBL" id="JACCBX010000008">
    <property type="protein sequence ID" value="NYE07091.1"/>
    <property type="molecule type" value="Genomic_DNA"/>
</dbReference>
<proteinExistence type="predicted"/>
<sequence length="39" mass="4331">MKKEVSEYPGLTGTFELKSDYVGPHEDGFAGRVLTDRSL</sequence>
<dbReference type="AlphaFoldDB" id="A0A852TFW3"/>
<comment type="caution">
    <text evidence="1">The sequence shown here is derived from an EMBL/GenBank/DDBJ whole genome shotgun (WGS) entry which is preliminary data.</text>
</comment>
<evidence type="ECO:0000313" key="1">
    <source>
        <dbReference type="EMBL" id="NYE07091.1"/>
    </source>
</evidence>
<reference evidence="2" key="2">
    <citation type="submission" date="2020-08" db="EMBL/GenBank/DDBJ databases">
        <title>The Agave Microbiome: Exploring the role of microbial communities in plant adaptations to desert environments.</title>
        <authorList>
            <person name="Partida-Martinez L.P."/>
        </authorList>
    </citation>
    <scope>NUCLEOTIDE SEQUENCE [LARGE SCALE GENOMIC DNA]</scope>
    <source>
        <strain evidence="2">AT2.8</strain>
    </source>
</reference>
<evidence type="ECO:0000313" key="2">
    <source>
        <dbReference type="Proteomes" id="UP000548423"/>
    </source>
</evidence>
<reference evidence="2" key="1">
    <citation type="submission" date="2020-07" db="EMBL/GenBank/DDBJ databases">
        <authorList>
            <person name="Partida-Martinez L."/>
            <person name="Huntemann M."/>
            <person name="Clum A."/>
            <person name="Wang J."/>
            <person name="Palaniappan K."/>
            <person name="Ritter S."/>
            <person name="Chen I.-M."/>
            <person name="Stamatis D."/>
            <person name="Reddy T."/>
            <person name="O'Malley R."/>
            <person name="Daum C."/>
            <person name="Shapiro N."/>
            <person name="Ivanova N."/>
            <person name="Kyrpides N."/>
            <person name="Woyke T."/>
        </authorList>
    </citation>
    <scope>NUCLEOTIDE SEQUENCE [LARGE SCALE GENOMIC DNA]</scope>
    <source>
        <strain evidence="2">AT2.8</strain>
    </source>
</reference>
<protein>
    <submittedName>
        <fullName evidence="1">Uncharacterized protein</fullName>
    </submittedName>
</protein>
<gene>
    <name evidence="1" type="ORF">F4694_003876</name>
</gene>
<accession>A0A852TFW3</accession>
<dbReference type="Proteomes" id="UP000548423">
    <property type="component" value="Unassembled WGS sequence"/>
</dbReference>
<organism evidence="1 2">
    <name type="scientific">Neobacillus niacini</name>
    <dbReference type="NCBI Taxonomy" id="86668"/>
    <lineage>
        <taxon>Bacteria</taxon>
        <taxon>Bacillati</taxon>
        <taxon>Bacillota</taxon>
        <taxon>Bacilli</taxon>
        <taxon>Bacillales</taxon>
        <taxon>Bacillaceae</taxon>
        <taxon>Neobacillus</taxon>
    </lineage>
</organism>